<evidence type="ECO:0000259" key="1">
    <source>
        <dbReference type="Pfam" id="PF25339"/>
    </source>
</evidence>
<dbReference type="OrthoDB" id="73919at2759"/>
<evidence type="ECO:0000313" key="2">
    <source>
        <dbReference type="EMBL" id="MBY83944.1"/>
    </source>
</evidence>
<sequence>MPSLPPHFNGKINGILTISISDISWFKNDVKSTFVQFEWTGSHEKHKILTSKYSKISYDIRASYKLFIKYLSTCSLKCSVKTNENKSFAYTTLKKISISPDNHLVKILPLTINEKTVGTLKLCFDLKSLNDTSIENDIKSLKKNGILSEILNPKDDKEFYYSEFFKPTNSIRPISSLSLQTNKSKEELTSDYLMGKDMAPEEEEEALNTLRIMPSAESVVSAAEKISIYSPLHIQGNAKTMNNTRPNIKNMKGNQPNLKKPCSELNKCELKTDYFKSLQKGFQYLSFILL</sequence>
<dbReference type="Pfam" id="PF25339">
    <property type="entry name" value="C2_C2CD3_N"/>
    <property type="match status" value="1"/>
</dbReference>
<feature type="domain" description="C2CD3 N-terminal C2" evidence="1">
    <location>
        <begin position="2"/>
        <end position="129"/>
    </location>
</feature>
<organism evidence="2">
    <name type="scientific">Sipha flava</name>
    <name type="common">yellow sugarcane aphid</name>
    <dbReference type="NCBI Taxonomy" id="143950"/>
    <lineage>
        <taxon>Eukaryota</taxon>
        <taxon>Metazoa</taxon>
        <taxon>Ecdysozoa</taxon>
        <taxon>Arthropoda</taxon>
        <taxon>Hexapoda</taxon>
        <taxon>Insecta</taxon>
        <taxon>Pterygota</taxon>
        <taxon>Neoptera</taxon>
        <taxon>Paraneoptera</taxon>
        <taxon>Hemiptera</taxon>
        <taxon>Sternorrhyncha</taxon>
        <taxon>Aphidomorpha</taxon>
        <taxon>Aphidoidea</taxon>
        <taxon>Aphididae</taxon>
        <taxon>Sipha</taxon>
    </lineage>
</organism>
<proteinExistence type="predicted"/>
<protein>
    <recommendedName>
        <fullName evidence="1">C2CD3 N-terminal C2 domain-containing protein</fullName>
    </recommendedName>
</protein>
<reference evidence="2" key="1">
    <citation type="submission" date="2018-04" db="EMBL/GenBank/DDBJ databases">
        <title>Transcriptome assembly of Sipha flava.</title>
        <authorList>
            <person name="Scully E.D."/>
            <person name="Geib S.M."/>
            <person name="Palmer N.A."/>
            <person name="Koch K."/>
            <person name="Bradshaw J."/>
            <person name="Heng-Moss T."/>
            <person name="Sarath G."/>
        </authorList>
    </citation>
    <scope>NUCLEOTIDE SEQUENCE</scope>
</reference>
<name>A0A2S2R1Y4_9HEMI</name>
<dbReference type="AlphaFoldDB" id="A0A2S2R1Y4"/>
<gene>
    <name evidence="2" type="ORF">g.28171</name>
</gene>
<accession>A0A2S2R1Y4</accession>
<dbReference type="InterPro" id="IPR057537">
    <property type="entry name" value="C2_C2CD3_N"/>
</dbReference>
<dbReference type="EMBL" id="GGMS01014741">
    <property type="protein sequence ID" value="MBY83944.1"/>
    <property type="molecule type" value="Transcribed_RNA"/>
</dbReference>